<evidence type="ECO:0000313" key="6">
    <source>
        <dbReference type="Proteomes" id="UP000290439"/>
    </source>
</evidence>
<feature type="domain" description="Beta-ketoacyl-[acyl-carrier-protein] synthase III C-terminal" evidence="3">
    <location>
        <begin position="261"/>
        <end position="358"/>
    </location>
</feature>
<dbReference type="EC" id="2.3.1.180" evidence="5"/>
<dbReference type="GO" id="GO:0044550">
    <property type="term" value="P:secondary metabolite biosynthetic process"/>
    <property type="evidence" value="ECO:0007669"/>
    <property type="project" value="TreeGrafter"/>
</dbReference>
<reference evidence="5 6" key="1">
    <citation type="submission" date="2019-02" db="EMBL/GenBank/DDBJ databases">
        <authorList>
            <consortium name="Pathogen Informatics"/>
        </authorList>
    </citation>
    <scope>NUCLEOTIDE SEQUENCE [LARGE SCALE GENOMIC DNA]</scope>
    <source>
        <strain evidence="5 6">3012STDY6756504</strain>
    </source>
</reference>
<evidence type="ECO:0000259" key="4">
    <source>
        <dbReference type="Pfam" id="PF08545"/>
    </source>
</evidence>
<sequence>MTESNNVAILGTGSFLPGDPIDNDQLEKLVGPLPADVLDGIQVRRRHWLIDPADGSHRIGNSRMAEAAARTALERAGVAPEEVDLIVVSTASPEFHLPTVGSYVQQHLGLERCAVIEVRAGCVGAIQALDIAYRQLADGTHRTALVIGTEAISPILAPMFLGREPDAVRMRDRLTLYNFGDGAAAVVLRAATSGPVTHRYGYVNACMGGARKPGMVVVGGGTDLPVHEQLKRKRLMDITLDAVGVAEFGPRIFVTALRELLDRSGLRLDQIDACVLPEGNADYFSREFEEAGLTRADYDLLQSRIVENLTDVGATGSPAVLLALDAGIAAGRITPGSTVLLVAIEASRYVYAGLALRWPGDES</sequence>
<dbReference type="Gene3D" id="3.40.47.10">
    <property type="match status" value="2"/>
</dbReference>
<evidence type="ECO:0000259" key="3">
    <source>
        <dbReference type="Pfam" id="PF08541"/>
    </source>
</evidence>
<keyword evidence="2 5" id="KW-0012">Acyltransferase</keyword>
<dbReference type="PANTHER" id="PTHR34069:SF2">
    <property type="entry name" value="BETA-KETOACYL-[ACYL-CARRIER-PROTEIN] SYNTHASE III"/>
    <property type="match status" value="1"/>
</dbReference>
<name>A0A4U8VZR5_9NOCA</name>
<dbReference type="Pfam" id="PF08541">
    <property type="entry name" value="ACP_syn_III_C"/>
    <property type="match status" value="1"/>
</dbReference>
<organism evidence="5 6">
    <name type="scientific">Nocardia cyriacigeorgica</name>
    <dbReference type="NCBI Taxonomy" id="135487"/>
    <lineage>
        <taxon>Bacteria</taxon>
        <taxon>Bacillati</taxon>
        <taxon>Actinomycetota</taxon>
        <taxon>Actinomycetes</taxon>
        <taxon>Mycobacteriales</taxon>
        <taxon>Nocardiaceae</taxon>
        <taxon>Nocardia</taxon>
    </lineage>
</organism>
<dbReference type="PANTHER" id="PTHR34069">
    <property type="entry name" value="3-OXOACYL-[ACYL-CARRIER-PROTEIN] SYNTHASE 3"/>
    <property type="match status" value="1"/>
</dbReference>
<dbReference type="Pfam" id="PF08545">
    <property type="entry name" value="ACP_syn_III"/>
    <property type="match status" value="1"/>
</dbReference>
<dbReference type="EMBL" id="LR215973">
    <property type="protein sequence ID" value="VFA99071.1"/>
    <property type="molecule type" value="Genomic_DNA"/>
</dbReference>
<evidence type="ECO:0000256" key="2">
    <source>
        <dbReference type="ARBA" id="ARBA00023315"/>
    </source>
</evidence>
<gene>
    <name evidence="5" type="primary">fabH_2</name>
    <name evidence="5" type="ORF">NCTC10797_02850</name>
</gene>
<dbReference type="InterPro" id="IPR013747">
    <property type="entry name" value="ACP_syn_III_C"/>
</dbReference>
<dbReference type="SUPFAM" id="SSF53901">
    <property type="entry name" value="Thiolase-like"/>
    <property type="match status" value="2"/>
</dbReference>
<evidence type="ECO:0000313" key="5">
    <source>
        <dbReference type="EMBL" id="VFA99071.1"/>
    </source>
</evidence>
<dbReference type="GO" id="GO:0006633">
    <property type="term" value="P:fatty acid biosynthetic process"/>
    <property type="evidence" value="ECO:0007669"/>
    <property type="project" value="InterPro"/>
</dbReference>
<feature type="domain" description="Beta-ketoacyl-[acyl-carrier-protein] synthase III N-terminal" evidence="4">
    <location>
        <begin position="117"/>
        <end position="191"/>
    </location>
</feature>
<dbReference type="InterPro" id="IPR013751">
    <property type="entry name" value="ACP_syn_III_N"/>
</dbReference>
<keyword evidence="1 5" id="KW-0808">Transferase</keyword>
<dbReference type="InterPro" id="IPR016039">
    <property type="entry name" value="Thiolase-like"/>
</dbReference>
<accession>A0A4U8VZR5</accession>
<dbReference type="OrthoDB" id="2514738at2"/>
<protein>
    <submittedName>
        <fullName evidence="5">3-oxoacyl-[acyl-carrier-protein] synthase 3</fullName>
        <ecNumber evidence="5">2.3.1.180</ecNumber>
    </submittedName>
</protein>
<dbReference type="GO" id="GO:0004315">
    <property type="term" value="F:3-oxoacyl-[acyl-carrier-protein] synthase activity"/>
    <property type="evidence" value="ECO:0007669"/>
    <property type="project" value="InterPro"/>
</dbReference>
<dbReference type="GO" id="GO:0033818">
    <property type="term" value="F:beta-ketoacyl-acyl-carrier-protein synthase III activity"/>
    <property type="evidence" value="ECO:0007669"/>
    <property type="project" value="UniProtKB-EC"/>
</dbReference>
<dbReference type="AlphaFoldDB" id="A0A4U8VZR5"/>
<proteinExistence type="predicted"/>
<dbReference type="RefSeq" id="WP_036542041.1">
    <property type="nucleotide sequence ID" value="NZ_JADLPI010000002.1"/>
</dbReference>
<dbReference type="Proteomes" id="UP000290439">
    <property type="component" value="Chromosome"/>
</dbReference>
<evidence type="ECO:0000256" key="1">
    <source>
        <dbReference type="ARBA" id="ARBA00022679"/>
    </source>
</evidence>